<dbReference type="Bgee" id="ENSMFAG00000046114">
    <property type="expression patterns" value="Expressed in colon and 8 other cell types or tissues"/>
</dbReference>
<dbReference type="GO" id="GO:0005886">
    <property type="term" value="C:plasma membrane"/>
    <property type="evidence" value="ECO:0007669"/>
    <property type="project" value="UniProtKB-SubCell"/>
</dbReference>
<keyword evidence="5 16" id="KW-0812">Transmembrane</keyword>
<reference evidence="17" key="3">
    <citation type="submission" date="2025-09" db="UniProtKB">
        <authorList>
            <consortium name="Ensembl"/>
        </authorList>
    </citation>
    <scope>IDENTIFICATION</scope>
</reference>
<evidence type="ECO:0000256" key="8">
    <source>
        <dbReference type="ARBA" id="ARBA00023136"/>
    </source>
</evidence>
<proteinExistence type="inferred from homology"/>
<feature type="region of interest" description="Disordered" evidence="15">
    <location>
        <begin position="113"/>
        <end position="182"/>
    </location>
</feature>
<evidence type="ECO:0000256" key="2">
    <source>
        <dbReference type="ARBA" id="ARBA00004613"/>
    </source>
</evidence>
<keyword evidence="3" id="KW-1003">Cell membrane</keyword>
<dbReference type="GO" id="GO:0005576">
    <property type="term" value="C:extracellular region"/>
    <property type="evidence" value="ECO:0007669"/>
    <property type="project" value="UniProtKB-SubCell"/>
</dbReference>
<keyword evidence="10" id="KW-0325">Glycoprotein</keyword>
<accession>A0A7N9C716</accession>
<sequence>PRPHLPACPLGSSGGCGPPATPPCTGSSRPPRPTFNPPGVSVRSQPRCILEPSTRTPSPAPTGWAPPPGLARPAPPQGPQDARRSGPQVQDPLRGSWGSLLCSARFCERASDPPAAPLALPAHPGHLGPPRSPLPAPRSPAAAPRPAQLAQCTDSRQLRAEPTCPRATRAARAGPARRELSWKHAPGRFPAAFSVNRGCGASRENSKFPVTLAANAGCSRNSAASRKPRSFLFGGWVRRGSAASSPAPPSRLFHFPGAPGPGEAASRRSASRSGPGWDSPICTEGVVSVSRGENTVMTCNISNAFSHVIIKLRAQGQESTIFNEVAPGYFSRDGWQLQVQGGVAQLVIKGTRDSHAGLYTWHLVGRQRNNRQVTLEVSGAEPQSTPDAGSWPVPVVVTAVFILLVLTVMFAWYRCRCSQQRREVGGPAPQCVWVGGLGWGRPRLSSALLSCTCRGSRRGWGAPVPESPSPLGAQLAVVKNTQPGSPDPPCPPCKPSLSPGLPGGQHGRACGLHQGHNLEFPSQGNLLLRAPCEVGSTSSGLKTKMKVFFLEPQSSEWEYSRA</sequence>
<evidence type="ECO:0000256" key="13">
    <source>
        <dbReference type="ARBA" id="ARBA00064313"/>
    </source>
</evidence>
<evidence type="ECO:0000256" key="4">
    <source>
        <dbReference type="ARBA" id="ARBA00022525"/>
    </source>
</evidence>
<keyword evidence="18" id="KW-1185">Reference proteome</keyword>
<keyword evidence="4" id="KW-0964">Secreted</keyword>
<evidence type="ECO:0000256" key="6">
    <source>
        <dbReference type="ARBA" id="ARBA00022729"/>
    </source>
</evidence>
<feature type="compositionally biased region" description="Low complexity" evidence="15">
    <location>
        <begin position="160"/>
        <end position="174"/>
    </location>
</feature>
<keyword evidence="7 16" id="KW-1133">Transmembrane helix</keyword>
<evidence type="ECO:0000256" key="12">
    <source>
        <dbReference type="ARBA" id="ARBA00061262"/>
    </source>
</evidence>
<dbReference type="AlphaFoldDB" id="A0A7N9C716"/>
<evidence type="ECO:0000256" key="1">
    <source>
        <dbReference type="ARBA" id="ARBA00004251"/>
    </source>
</evidence>
<comment type="function">
    <text evidence="11">May be involved in thymocyte signaling.</text>
</comment>
<dbReference type="GeneTree" id="ENSGT00530000064499"/>
<evidence type="ECO:0000313" key="17">
    <source>
        <dbReference type="Ensembl" id="ENSMFAP00000046477.1"/>
    </source>
</evidence>
<feature type="compositionally biased region" description="Low complexity" evidence="15">
    <location>
        <begin position="117"/>
        <end position="129"/>
    </location>
</feature>
<evidence type="ECO:0000256" key="3">
    <source>
        <dbReference type="ARBA" id="ARBA00022475"/>
    </source>
</evidence>
<feature type="compositionally biased region" description="Low complexity" evidence="15">
    <location>
        <begin position="139"/>
        <end position="151"/>
    </location>
</feature>
<dbReference type="GO" id="GO:0005125">
    <property type="term" value="F:cytokine activity"/>
    <property type="evidence" value="ECO:0007669"/>
    <property type="project" value="InterPro"/>
</dbReference>
<comment type="subunit">
    <text evidence="13">Interacts with CD7.</text>
</comment>
<name>A0A7N9C716_MACFA</name>
<dbReference type="Ensembl" id="ENSMFAT00000072860.1">
    <property type="protein sequence ID" value="ENSMFAP00000046477.1"/>
    <property type="gene ID" value="ENSMFAG00000046114.2"/>
</dbReference>
<dbReference type="InterPro" id="IPR013783">
    <property type="entry name" value="Ig-like_fold"/>
</dbReference>
<dbReference type="PANTHER" id="PTHR15123:SF5">
    <property type="entry name" value="SECRETED AND TRANSMEMBRANE PROTEIN 1"/>
    <property type="match status" value="1"/>
</dbReference>
<dbReference type="Proteomes" id="UP000233100">
    <property type="component" value="Chromosome 16"/>
</dbReference>
<evidence type="ECO:0000256" key="14">
    <source>
        <dbReference type="ARBA" id="ARBA00078539"/>
    </source>
</evidence>
<feature type="compositionally biased region" description="Pro residues" evidence="15">
    <location>
        <begin position="58"/>
        <end position="78"/>
    </location>
</feature>
<organism evidence="17 18">
    <name type="scientific">Macaca fascicularis</name>
    <name type="common">Crab-eating macaque</name>
    <name type="synonym">Cynomolgus monkey</name>
    <dbReference type="NCBI Taxonomy" id="9541"/>
    <lineage>
        <taxon>Eukaryota</taxon>
        <taxon>Metazoa</taxon>
        <taxon>Chordata</taxon>
        <taxon>Craniata</taxon>
        <taxon>Vertebrata</taxon>
        <taxon>Euteleostomi</taxon>
        <taxon>Mammalia</taxon>
        <taxon>Eutheria</taxon>
        <taxon>Euarchontoglires</taxon>
        <taxon>Primates</taxon>
        <taxon>Haplorrhini</taxon>
        <taxon>Catarrhini</taxon>
        <taxon>Cercopithecidae</taxon>
        <taxon>Cercopithecinae</taxon>
        <taxon>Macaca</taxon>
    </lineage>
</organism>
<feature type="region of interest" description="Disordered" evidence="15">
    <location>
        <begin position="254"/>
        <end position="277"/>
    </location>
</feature>
<evidence type="ECO:0000256" key="7">
    <source>
        <dbReference type="ARBA" id="ARBA00022989"/>
    </source>
</evidence>
<evidence type="ECO:0000256" key="5">
    <source>
        <dbReference type="ARBA" id="ARBA00022692"/>
    </source>
</evidence>
<dbReference type="PANTHER" id="PTHR15123">
    <property type="entry name" value="SECRETED AND TRANSMEMBRANE PROTEIN 1"/>
    <property type="match status" value="1"/>
</dbReference>
<keyword evidence="6" id="KW-0732">Signal</keyword>
<dbReference type="InterPro" id="IPR033231">
    <property type="entry name" value="SECTM1"/>
</dbReference>
<evidence type="ECO:0000256" key="11">
    <source>
        <dbReference type="ARBA" id="ARBA00056464"/>
    </source>
</evidence>
<protein>
    <recommendedName>
        <fullName evidence="14">Protein K-12</fullName>
    </recommendedName>
</protein>
<reference evidence="17" key="2">
    <citation type="submission" date="2025-08" db="UniProtKB">
        <authorList>
            <consortium name="Ensembl"/>
        </authorList>
    </citation>
    <scope>IDENTIFICATION</scope>
</reference>
<evidence type="ECO:0000256" key="10">
    <source>
        <dbReference type="ARBA" id="ARBA00023180"/>
    </source>
</evidence>
<comment type="subcellular location">
    <subcellularLocation>
        <location evidence="1">Cell membrane</location>
        <topology evidence="1">Single-pass type I membrane protein</topology>
    </subcellularLocation>
    <subcellularLocation>
        <location evidence="2">Secreted</location>
    </subcellularLocation>
</comment>
<evidence type="ECO:0000256" key="16">
    <source>
        <dbReference type="SAM" id="Phobius"/>
    </source>
</evidence>
<reference evidence="17 18" key="1">
    <citation type="submission" date="2013-03" db="EMBL/GenBank/DDBJ databases">
        <authorList>
            <person name="Warren W."/>
            <person name="Wilson R.K."/>
        </authorList>
    </citation>
    <scope>NUCLEOTIDE SEQUENCE</scope>
</reference>
<evidence type="ECO:0000256" key="15">
    <source>
        <dbReference type="SAM" id="MobiDB-lite"/>
    </source>
</evidence>
<feature type="transmembrane region" description="Helical" evidence="16">
    <location>
        <begin position="391"/>
        <end position="413"/>
    </location>
</feature>
<comment type="similarity">
    <text evidence="12">Belongs to the SECTM family.</text>
</comment>
<keyword evidence="9" id="KW-1015">Disulfide bond</keyword>
<evidence type="ECO:0000313" key="18">
    <source>
        <dbReference type="Proteomes" id="UP000233100"/>
    </source>
</evidence>
<dbReference type="FunFam" id="2.60.40.10:FF:002054">
    <property type="entry name" value="Secreted and transmembrane protein 1"/>
    <property type="match status" value="1"/>
</dbReference>
<dbReference type="Gene3D" id="2.60.40.10">
    <property type="entry name" value="Immunoglobulins"/>
    <property type="match status" value="1"/>
</dbReference>
<keyword evidence="8 16" id="KW-0472">Membrane</keyword>
<evidence type="ECO:0000256" key="9">
    <source>
        <dbReference type="ARBA" id="ARBA00023157"/>
    </source>
</evidence>
<feature type="region of interest" description="Disordered" evidence="15">
    <location>
        <begin position="1"/>
        <end position="95"/>
    </location>
</feature>
<dbReference type="GO" id="GO:0006955">
    <property type="term" value="P:immune response"/>
    <property type="evidence" value="ECO:0007669"/>
    <property type="project" value="InterPro"/>
</dbReference>